<reference evidence="3 4" key="1">
    <citation type="submission" date="2020-03" db="EMBL/GenBank/DDBJ databases">
        <title>Genomic Encyclopedia of Type Strains, Phase IV (KMG-IV): sequencing the most valuable type-strain genomes for metagenomic binning, comparative biology and taxonomic classification.</title>
        <authorList>
            <person name="Goeker M."/>
        </authorList>
    </citation>
    <scope>NUCLEOTIDE SEQUENCE [LARGE SCALE GENOMIC DNA]</scope>
    <source>
        <strain evidence="3 4">DSM 105096</strain>
    </source>
</reference>
<evidence type="ECO:0000256" key="1">
    <source>
        <dbReference type="SAM" id="Phobius"/>
    </source>
</evidence>
<dbReference type="PANTHER" id="PTHR10098:SF108">
    <property type="entry name" value="TETRATRICOPEPTIDE REPEAT PROTEIN 28"/>
    <property type="match status" value="1"/>
</dbReference>
<feature type="transmembrane region" description="Helical" evidence="1">
    <location>
        <begin position="412"/>
        <end position="437"/>
    </location>
</feature>
<evidence type="ECO:0000259" key="2">
    <source>
        <dbReference type="Pfam" id="PF12770"/>
    </source>
</evidence>
<feature type="domain" description="CHAT" evidence="2">
    <location>
        <begin position="128"/>
        <end position="399"/>
    </location>
</feature>
<sequence>MKAANIERNLREVDGALNSTNTLLDIYAAVKSFTESKEAFRREYKEYYDLLLSNYQVNMQSLQKKLASDSSMAIAFYKSDRGLYRLTVTGEILRADRMNYSNEMDSLATEIGILAQTNQKNTRLPQISHRLYQLLLADLDTLLPNALHIVANDNLETLPFNLLRKDSLTNNPRYLGVEHAISRQFSLRTMEMLNALRPAPKYHQPLALAPDFKESTDPTISALSYNEKEVTWLEEISGGAFYTSARATLDRYHEYAPNYGIIHLATHAKSNQQDGLESRIYFVDADNQPVALNARDIAQEKLEAELIVLSACETSRGGQNTVEGTIGLTRAYFAAGARTVVASNWAVNDFATAEMMQSFYNYTAEGQPAHIALQNARRDYREAHPDAHPSRWAAFEAFGGMQPVNWDRTKVWYGQISTTIWGGLLAAVCAVIGLFFYNRNRNYA</sequence>
<proteinExistence type="predicted"/>
<keyword evidence="1" id="KW-0812">Transmembrane</keyword>
<keyword evidence="1" id="KW-1133">Transmembrane helix</keyword>
<evidence type="ECO:0000313" key="3">
    <source>
        <dbReference type="EMBL" id="NJC28417.1"/>
    </source>
</evidence>
<dbReference type="Pfam" id="PF12770">
    <property type="entry name" value="CHAT"/>
    <property type="match status" value="1"/>
</dbReference>
<dbReference type="InterPro" id="IPR024983">
    <property type="entry name" value="CHAT_dom"/>
</dbReference>
<evidence type="ECO:0000313" key="4">
    <source>
        <dbReference type="Proteomes" id="UP000770785"/>
    </source>
</evidence>
<name>A0ABX0XGU2_9BACT</name>
<organism evidence="3 4">
    <name type="scientific">Neolewinella antarctica</name>
    <dbReference type="NCBI Taxonomy" id="442734"/>
    <lineage>
        <taxon>Bacteria</taxon>
        <taxon>Pseudomonadati</taxon>
        <taxon>Bacteroidota</taxon>
        <taxon>Saprospiria</taxon>
        <taxon>Saprospirales</taxon>
        <taxon>Lewinellaceae</taxon>
        <taxon>Neolewinella</taxon>
    </lineage>
</organism>
<accession>A0ABX0XGU2</accession>
<dbReference type="Proteomes" id="UP000770785">
    <property type="component" value="Unassembled WGS sequence"/>
</dbReference>
<dbReference type="RefSeq" id="WP_168040421.1">
    <property type="nucleotide sequence ID" value="NZ_JAATJH010000012.1"/>
</dbReference>
<comment type="caution">
    <text evidence="3">The sequence shown here is derived from an EMBL/GenBank/DDBJ whole genome shotgun (WGS) entry which is preliminary data.</text>
</comment>
<keyword evidence="4" id="KW-1185">Reference proteome</keyword>
<dbReference type="EMBL" id="JAATJH010000012">
    <property type="protein sequence ID" value="NJC28417.1"/>
    <property type="molecule type" value="Genomic_DNA"/>
</dbReference>
<keyword evidence="1" id="KW-0472">Membrane</keyword>
<dbReference type="PANTHER" id="PTHR10098">
    <property type="entry name" value="RAPSYN-RELATED"/>
    <property type="match status" value="1"/>
</dbReference>
<protein>
    <submittedName>
        <fullName evidence="3">CHAT domain-containing protein</fullName>
    </submittedName>
</protein>
<gene>
    <name evidence="3" type="ORF">GGR27_003940</name>
</gene>